<dbReference type="PANTHER" id="PTHR30349:SF81">
    <property type="entry name" value="TYROSINE RECOMBINASE XERC"/>
    <property type="match status" value="1"/>
</dbReference>
<dbReference type="InterPro" id="IPR013762">
    <property type="entry name" value="Integrase-like_cat_sf"/>
</dbReference>
<proteinExistence type="predicted"/>
<evidence type="ECO:0008006" key="8">
    <source>
        <dbReference type="Google" id="ProtNLM"/>
    </source>
</evidence>
<dbReference type="KEGG" id="cpho:CPHO_08225"/>
<dbReference type="GO" id="GO:0015074">
    <property type="term" value="P:DNA integration"/>
    <property type="evidence" value="ECO:0007669"/>
    <property type="project" value="InterPro"/>
</dbReference>
<gene>
    <name evidence="6" type="ORF">CPHO_08225</name>
</gene>
<dbReference type="Pfam" id="PF00589">
    <property type="entry name" value="Phage_integrase"/>
    <property type="match status" value="1"/>
</dbReference>
<evidence type="ECO:0000313" key="7">
    <source>
        <dbReference type="Proteomes" id="UP000185491"/>
    </source>
</evidence>
<dbReference type="GO" id="GO:0006310">
    <property type="term" value="P:DNA recombination"/>
    <property type="evidence" value="ECO:0007669"/>
    <property type="project" value="UniProtKB-KW"/>
</dbReference>
<keyword evidence="7" id="KW-1185">Reference proteome</keyword>
<dbReference type="InterPro" id="IPR044068">
    <property type="entry name" value="CB"/>
</dbReference>
<dbReference type="InterPro" id="IPR011010">
    <property type="entry name" value="DNA_brk_join_enz"/>
</dbReference>
<dbReference type="EMBL" id="CP009249">
    <property type="protein sequence ID" value="APT92872.1"/>
    <property type="molecule type" value="Genomic_DNA"/>
</dbReference>
<feature type="domain" description="Core-binding (CB)" evidence="5">
    <location>
        <begin position="10"/>
        <end position="84"/>
    </location>
</feature>
<dbReference type="GO" id="GO:0003677">
    <property type="term" value="F:DNA binding"/>
    <property type="evidence" value="ECO:0007669"/>
    <property type="project" value="UniProtKB-UniRule"/>
</dbReference>
<sequence length="288" mass="31430">MIPARAHWVASPEAAAAAYIGGLSATTGKSYGAALRRWLHFCDDTGLDPWGVQAVHIEGWLKTMSPHTARGVATAVCGYYAYAHRHGLTKLDLGAGVRRPRTGRRRPGTWATREELARMMDISQELGGDTYALLAMLILMGTRVGETCALDIADIEQAHGELLITLRRKMGHTDIITVPARVQAALQPLLDRRSSGAVLRHEGRRMSTARARYLVSSIAEQAECQQKITPHSLRRSFVTLARDLGVSDEDIMAMTGHADVTMIDYYDRGRRQRGGVAGMAVEAALGDV</sequence>
<protein>
    <recommendedName>
        <fullName evidence="8">Tyr recombinase domain-containing protein</fullName>
    </recommendedName>
</protein>
<dbReference type="AlphaFoldDB" id="A0A1L7D4M9"/>
<evidence type="ECO:0000256" key="1">
    <source>
        <dbReference type="ARBA" id="ARBA00023125"/>
    </source>
</evidence>
<organism evidence="6 7">
    <name type="scientific">Corynebacterium phocae</name>
    <dbReference type="NCBI Taxonomy" id="161895"/>
    <lineage>
        <taxon>Bacteria</taxon>
        <taxon>Bacillati</taxon>
        <taxon>Actinomycetota</taxon>
        <taxon>Actinomycetes</taxon>
        <taxon>Mycobacteriales</taxon>
        <taxon>Corynebacteriaceae</taxon>
        <taxon>Corynebacterium</taxon>
    </lineage>
</organism>
<evidence type="ECO:0000259" key="5">
    <source>
        <dbReference type="PROSITE" id="PS51900"/>
    </source>
</evidence>
<dbReference type="Proteomes" id="UP000185491">
    <property type="component" value="Chromosome"/>
</dbReference>
<dbReference type="InterPro" id="IPR002104">
    <property type="entry name" value="Integrase_catalytic"/>
</dbReference>
<dbReference type="PROSITE" id="PS51898">
    <property type="entry name" value="TYR_RECOMBINASE"/>
    <property type="match status" value="1"/>
</dbReference>
<dbReference type="CDD" id="cd00397">
    <property type="entry name" value="DNA_BRE_C"/>
    <property type="match status" value="1"/>
</dbReference>
<dbReference type="STRING" id="161895.CPHO_08225"/>
<evidence type="ECO:0000259" key="4">
    <source>
        <dbReference type="PROSITE" id="PS51898"/>
    </source>
</evidence>
<dbReference type="Gene3D" id="1.10.150.130">
    <property type="match status" value="1"/>
</dbReference>
<dbReference type="SUPFAM" id="SSF56349">
    <property type="entry name" value="DNA breaking-rejoining enzymes"/>
    <property type="match status" value="1"/>
</dbReference>
<dbReference type="RefSeq" id="WP_075734821.1">
    <property type="nucleotide sequence ID" value="NZ_CP009249.1"/>
</dbReference>
<reference evidence="6 7" key="1">
    <citation type="submission" date="2014-08" db="EMBL/GenBank/DDBJ databases">
        <title>Complete genome sequence of Corynebacterium phocae M408/89/1(T)(=DSM 44612(T)), isolated from the common seal (Phoca vitulina).</title>
        <authorList>
            <person name="Ruckert C."/>
            <person name="Albersmeier A."/>
            <person name="Winkler A."/>
            <person name="Kalinowski J."/>
        </authorList>
    </citation>
    <scope>NUCLEOTIDE SEQUENCE [LARGE SCALE GENOMIC DNA]</scope>
    <source>
        <strain evidence="6 7">M408/89/1</strain>
    </source>
</reference>
<feature type="domain" description="Tyr recombinase" evidence="4">
    <location>
        <begin position="106"/>
        <end position="279"/>
    </location>
</feature>
<evidence type="ECO:0000256" key="2">
    <source>
        <dbReference type="ARBA" id="ARBA00023172"/>
    </source>
</evidence>
<keyword evidence="2" id="KW-0233">DNA recombination</keyword>
<dbReference type="InterPro" id="IPR010998">
    <property type="entry name" value="Integrase_recombinase_N"/>
</dbReference>
<evidence type="ECO:0000256" key="3">
    <source>
        <dbReference type="PROSITE-ProRule" id="PRU01248"/>
    </source>
</evidence>
<name>A0A1L7D4M9_9CORY</name>
<evidence type="ECO:0000313" key="6">
    <source>
        <dbReference type="EMBL" id="APT92872.1"/>
    </source>
</evidence>
<dbReference type="Gene3D" id="1.10.443.10">
    <property type="entry name" value="Intergrase catalytic core"/>
    <property type="match status" value="1"/>
</dbReference>
<dbReference type="InterPro" id="IPR050090">
    <property type="entry name" value="Tyrosine_recombinase_XerCD"/>
</dbReference>
<dbReference type="PROSITE" id="PS51900">
    <property type="entry name" value="CB"/>
    <property type="match status" value="1"/>
</dbReference>
<dbReference type="PANTHER" id="PTHR30349">
    <property type="entry name" value="PHAGE INTEGRASE-RELATED"/>
    <property type="match status" value="1"/>
</dbReference>
<accession>A0A1L7D4M9</accession>
<keyword evidence="1 3" id="KW-0238">DNA-binding</keyword>